<dbReference type="AlphaFoldDB" id="A0AAD9NBK0"/>
<comment type="caution">
    <text evidence="1">The sequence shown here is derived from an EMBL/GenBank/DDBJ whole genome shotgun (WGS) entry which is preliminary data.</text>
</comment>
<dbReference type="EMBL" id="JAODUP010000067">
    <property type="protein sequence ID" value="KAK2164242.1"/>
    <property type="molecule type" value="Genomic_DNA"/>
</dbReference>
<dbReference type="Proteomes" id="UP001208570">
    <property type="component" value="Unassembled WGS sequence"/>
</dbReference>
<evidence type="ECO:0000313" key="2">
    <source>
        <dbReference type="Proteomes" id="UP001208570"/>
    </source>
</evidence>
<keyword evidence="2" id="KW-1185">Reference proteome</keyword>
<gene>
    <name evidence="1" type="ORF">LSH36_67g03032</name>
</gene>
<sequence length="211" mass="23728">MAVIWSGSSHKPMPSWTLYDQKASTVNPEKTTVDFSIPRKSSLQRDGSWDLHLYVFKRMLPFLSRYDHVNCARWGTVYLAEITVVALKQRGVFQDGGDTLRNIINKDVVTTVVQESLLSAEHVGQAQMNVLVDKRPLAMATSDTSNTSVIDFDGLVVRPVVVGLRDEWASEYSALLDDEWPDFLTRHATINMDILIVDNLNFDPDAKDDIG</sequence>
<organism evidence="1 2">
    <name type="scientific">Paralvinella palmiformis</name>
    <dbReference type="NCBI Taxonomy" id="53620"/>
    <lineage>
        <taxon>Eukaryota</taxon>
        <taxon>Metazoa</taxon>
        <taxon>Spiralia</taxon>
        <taxon>Lophotrochozoa</taxon>
        <taxon>Annelida</taxon>
        <taxon>Polychaeta</taxon>
        <taxon>Sedentaria</taxon>
        <taxon>Canalipalpata</taxon>
        <taxon>Terebellida</taxon>
        <taxon>Terebelliformia</taxon>
        <taxon>Alvinellidae</taxon>
        <taxon>Paralvinella</taxon>
    </lineage>
</organism>
<proteinExistence type="predicted"/>
<reference evidence="1" key="1">
    <citation type="journal article" date="2023" name="Mol. Biol. Evol.">
        <title>Third-Generation Sequencing Reveals the Adaptive Role of the Epigenome in Three Deep-Sea Polychaetes.</title>
        <authorList>
            <person name="Perez M."/>
            <person name="Aroh O."/>
            <person name="Sun Y."/>
            <person name="Lan Y."/>
            <person name="Juniper S.K."/>
            <person name="Young C.R."/>
            <person name="Angers B."/>
            <person name="Qian P.Y."/>
        </authorList>
    </citation>
    <scope>NUCLEOTIDE SEQUENCE</scope>
    <source>
        <strain evidence="1">P08H-3</strain>
    </source>
</reference>
<accession>A0AAD9NBK0</accession>
<protein>
    <submittedName>
        <fullName evidence="1">Uncharacterized protein</fullName>
    </submittedName>
</protein>
<evidence type="ECO:0000313" key="1">
    <source>
        <dbReference type="EMBL" id="KAK2164242.1"/>
    </source>
</evidence>
<name>A0AAD9NBK0_9ANNE</name>